<reference evidence="12 13" key="1">
    <citation type="journal article" date="2019" name="Plant Biotechnol. J.">
        <title>The red bayberry genome and genetic basis of sex determination.</title>
        <authorList>
            <person name="Jia H.M."/>
            <person name="Jia H.J."/>
            <person name="Cai Q.L."/>
            <person name="Wang Y."/>
            <person name="Zhao H.B."/>
            <person name="Yang W.F."/>
            <person name="Wang G.Y."/>
            <person name="Li Y.H."/>
            <person name="Zhan D.L."/>
            <person name="Shen Y.T."/>
            <person name="Niu Q.F."/>
            <person name="Chang L."/>
            <person name="Qiu J."/>
            <person name="Zhao L."/>
            <person name="Xie H.B."/>
            <person name="Fu W.Y."/>
            <person name="Jin J."/>
            <person name="Li X.W."/>
            <person name="Jiao Y."/>
            <person name="Zhou C.C."/>
            <person name="Tu T."/>
            <person name="Chai C.Y."/>
            <person name="Gao J.L."/>
            <person name="Fan L.J."/>
            <person name="van de Weg E."/>
            <person name="Wang J.Y."/>
            <person name="Gao Z.S."/>
        </authorList>
    </citation>
    <scope>NUCLEOTIDE SEQUENCE [LARGE SCALE GENOMIC DNA]</scope>
    <source>
        <tissue evidence="12">Leaves</tissue>
    </source>
</reference>
<feature type="transmembrane region" description="Helical" evidence="11">
    <location>
        <begin position="105"/>
        <end position="126"/>
    </location>
</feature>
<feature type="transmembrane region" description="Helical" evidence="11">
    <location>
        <begin position="49"/>
        <end position="69"/>
    </location>
</feature>
<dbReference type="OrthoDB" id="7694678at2759"/>
<keyword evidence="13" id="KW-1185">Reference proteome</keyword>
<dbReference type="GO" id="GO:0046923">
    <property type="term" value="F:ER retention sequence binding"/>
    <property type="evidence" value="ECO:0007669"/>
    <property type="project" value="InterPro"/>
</dbReference>
<name>A0A6A1UN06_9ROSI</name>
<dbReference type="InterPro" id="IPR000133">
    <property type="entry name" value="ER_ret_rcpt"/>
</dbReference>
<protein>
    <submittedName>
        <fullName evidence="12">ER lumen protein retaining receptor</fullName>
    </submittedName>
</protein>
<evidence type="ECO:0000256" key="10">
    <source>
        <dbReference type="ARBA" id="ARBA00023170"/>
    </source>
</evidence>
<dbReference type="EMBL" id="RXIC02000151">
    <property type="protein sequence ID" value="KAB1200540.1"/>
    <property type="molecule type" value="Genomic_DNA"/>
</dbReference>
<evidence type="ECO:0000256" key="2">
    <source>
        <dbReference type="ARBA" id="ARBA00010120"/>
    </source>
</evidence>
<dbReference type="PRINTS" id="PR00660">
    <property type="entry name" value="ERLUMENR"/>
</dbReference>
<dbReference type="GO" id="GO:0015031">
    <property type="term" value="P:protein transport"/>
    <property type="evidence" value="ECO:0007669"/>
    <property type="project" value="UniProtKB-KW"/>
</dbReference>
<feature type="transmembrane region" description="Helical" evidence="11">
    <location>
        <begin position="138"/>
        <end position="158"/>
    </location>
</feature>
<evidence type="ECO:0000256" key="8">
    <source>
        <dbReference type="ARBA" id="ARBA00022989"/>
    </source>
</evidence>
<feature type="transmembrane region" description="Helical" evidence="11">
    <location>
        <begin position="21"/>
        <end position="43"/>
    </location>
</feature>
<dbReference type="GO" id="GO:0016192">
    <property type="term" value="P:vesicle-mediated transport"/>
    <property type="evidence" value="ECO:0007669"/>
    <property type="project" value="UniProtKB-KW"/>
</dbReference>
<feature type="transmembrane region" description="Helical" evidence="11">
    <location>
        <begin position="235"/>
        <end position="257"/>
    </location>
</feature>
<gene>
    <name evidence="12" type="ORF">CJ030_MR0G006969</name>
</gene>
<dbReference type="AlphaFoldDB" id="A0A6A1UN06"/>
<evidence type="ECO:0000256" key="9">
    <source>
        <dbReference type="ARBA" id="ARBA00023136"/>
    </source>
</evidence>
<evidence type="ECO:0000256" key="3">
    <source>
        <dbReference type="ARBA" id="ARBA00022448"/>
    </source>
</evidence>
<comment type="similarity">
    <text evidence="2">Belongs to the ERD2 family.</text>
</comment>
<comment type="subcellular location">
    <subcellularLocation>
        <location evidence="1">Endoplasmic reticulum membrane</location>
        <topology evidence="1">Multi-pass membrane protein</topology>
    </subcellularLocation>
</comment>
<keyword evidence="3" id="KW-0813">Transport</keyword>
<keyword evidence="8 11" id="KW-1133">Transmembrane helix</keyword>
<feature type="transmembrane region" description="Helical" evidence="11">
    <location>
        <begin position="194"/>
        <end position="215"/>
    </location>
</feature>
<dbReference type="GO" id="GO:0005789">
    <property type="term" value="C:endoplasmic reticulum membrane"/>
    <property type="evidence" value="ECO:0007669"/>
    <property type="project" value="UniProtKB-SubCell"/>
</dbReference>
<dbReference type="PANTHER" id="PTHR10585">
    <property type="entry name" value="ER LUMEN PROTEIN RETAINING RECEPTOR"/>
    <property type="match status" value="1"/>
</dbReference>
<comment type="caution">
    <text evidence="12">The sequence shown here is derived from an EMBL/GenBank/DDBJ whole genome shotgun (WGS) entry which is preliminary data.</text>
</comment>
<evidence type="ECO:0000313" key="13">
    <source>
        <dbReference type="Proteomes" id="UP000516437"/>
    </source>
</evidence>
<dbReference type="GO" id="GO:0006621">
    <property type="term" value="P:protein retention in ER lumen"/>
    <property type="evidence" value="ECO:0007669"/>
    <property type="project" value="InterPro"/>
</dbReference>
<proteinExistence type="inferred from homology"/>
<evidence type="ECO:0000313" key="12">
    <source>
        <dbReference type="EMBL" id="KAB1200540.1"/>
    </source>
</evidence>
<keyword evidence="5" id="KW-0256">Endoplasmic reticulum</keyword>
<keyword evidence="7" id="KW-0653">Protein transport</keyword>
<sequence length="329" mass="37790">MGRRRSSPANEVLGWVERQSMRVKICLGAMLALCVFVVLKLTIKDYNHFFVASEAFHAAGIIVLIYKLTTKKTCSGLSLKSQELTALFLAVRLFCSTFMEADIHTVLDLITLVATTWVVYMIRFKLKSTYIKELDNLPLYYLVVPCAALAILVHPFTIHFRLTRILWAFGVYLESVSVLPQLRLMQNAKMIEPFTAHFVFALGVSRFFACAHWIIQIYETGGSYLFLVGSGYFWFLADFLAEIVQTFILADFCYYYIKRQVSRISFSIFNSVIMLPSTGSIICHTNYPSLSILQLHARPACNEDTSLGNRFGEHFHLRCFTYQHWLLRM</sequence>
<evidence type="ECO:0000256" key="4">
    <source>
        <dbReference type="ARBA" id="ARBA00022692"/>
    </source>
</evidence>
<keyword evidence="9 11" id="KW-0472">Membrane</keyword>
<evidence type="ECO:0000256" key="1">
    <source>
        <dbReference type="ARBA" id="ARBA00004477"/>
    </source>
</evidence>
<organism evidence="12 13">
    <name type="scientific">Morella rubra</name>
    <name type="common">Chinese bayberry</name>
    <dbReference type="NCBI Taxonomy" id="262757"/>
    <lineage>
        <taxon>Eukaryota</taxon>
        <taxon>Viridiplantae</taxon>
        <taxon>Streptophyta</taxon>
        <taxon>Embryophyta</taxon>
        <taxon>Tracheophyta</taxon>
        <taxon>Spermatophyta</taxon>
        <taxon>Magnoliopsida</taxon>
        <taxon>eudicotyledons</taxon>
        <taxon>Gunneridae</taxon>
        <taxon>Pentapetalae</taxon>
        <taxon>rosids</taxon>
        <taxon>fabids</taxon>
        <taxon>Fagales</taxon>
        <taxon>Myricaceae</taxon>
        <taxon>Morella</taxon>
    </lineage>
</organism>
<dbReference type="Proteomes" id="UP000516437">
    <property type="component" value="Unassembled WGS sequence"/>
</dbReference>
<accession>A0A6A1UN06</accession>
<keyword evidence="4 11" id="KW-0812">Transmembrane</keyword>
<evidence type="ECO:0000256" key="5">
    <source>
        <dbReference type="ARBA" id="ARBA00022824"/>
    </source>
</evidence>
<evidence type="ECO:0000256" key="11">
    <source>
        <dbReference type="SAM" id="Phobius"/>
    </source>
</evidence>
<keyword evidence="10 12" id="KW-0675">Receptor</keyword>
<evidence type="ECO:0000256" key="7">
    <source>
        <dbReference type="ARBA" id="ARBA00022927"/>
    </source>
</evidence>
<dbReference type="Pfam" id="PF00810">
    <property type="entry name" value="ER_lumen_recept"/>
    <property type="match status" value="1"/>
</dbReference>
<keyword evidence="6" id="KW-0931">ER-Golgi transport</keyword>
<evidence type="ECO:0000256" key="6">
    <source>
        <dbReference type="ARBA" id="ARBA00022892"/>
    </source>
</evidence>